<dbReference type="PANTHER" id="PTHR45861">
    <property type="entry name" value="DNA POLYMERASE ALPHA CATALYTIC SUBUNIT"/>
    <property type="match status" value="1"/>
</dbReference>
<dbReference type="GO" id="GO:0006273">
    <property type="term" value="P:lagging strand elongation"/>
    <property type="evidence" value="ECO:0007669"/>
    <property type="project" value="TreeGrafter"/>
</dbReference>
<dbReference type="InterPro" id="IPR036397">
    <property type="entry name" value="RNaseH_sf"/>
</dbReference>
<dbReference type="Gene3D" id="1.10.287.690">
    <property type="entry name" value="Helix hairpin bin"/>
    <property type="match status" value="1"/>
</dbReference>
<dbReference type="GO" id="GO:0005658">
    <property type="term" value="C:alpha DNA polymerase:primase complex"/>
    <property type="evidence" value="ECO:0007669"/>
    <property type="project" value="TreeGrafter"/>
</dbReference>
<dbReference type="Proteomes" id="UP001175227">
    <property type="component" value="Unassembled WGS sequence"/>
</dbReference>
<evidence type="ECO:0000313" key="19">
    <source>
        <dbReference type="Proteomes" id="UP001175227"/>
    </source>
</evidence>
<dbReference type="GO" id="GO:0003697">
    <property type="term" value="F:single-stranded DNA binding"/>
    <property type="evidence" value="ECO:0007669"/>
    <property type="project" value="TreeGrafter"/>
</dbReference>
<dbReference type="InterPro" id="IPR006133">
    <property type="entry name" value="DNA-dir_DNA_pol_B_exonuc"/>
</dbReference>
<evidence type="ECO:0000256" key="2">
    <source>
        <dbReference type="ARBA" id="ARBA00005755"/>
    </source>
</evidence>
<dbReference type="SMART" id="SM00486">
    <property type="entry name" value="POLBc"/>
    <property type="match status" value="1"/>
</dbReference>
<comment type="caution">
    <text evidence="18">The sequence shown here is derived from an EMBL/GenBank/DDBJ whole genome shotgun (WGS) entry which is preliminary data.</text>
</comment>
<dbReference type="Pfam" id="PF08996">
    <property type="entry name" value="zf-DNA_Pol"/>
    <property type="match status" value="1"/>
</dbReference>
<evidence type="ECO:0000256" key="6">
    <source>
        <dbReference type="ARBA" id="ARBA00022723"/>
    </source>
</evidence>
<dbReference type="InterPro" id="IPR042087">
    <property type="entry name" value="DNA_pol_B_thumb"/>
</dbReference>
<feature type="compositionally biased region" description="Acidic residues" evidence="13">
    <location>
        <begin position="69"/>
        <end position="85"/>
    </location>
</feature>
<evidence type="ECO:0000259" key="15">
    <source>
        <dbReference type="Pfam" id="PF03104"/>
    </source>
</evidence>
<feature type="domain" description="DNA-directed DNA polymerase family B multifunctional" evidence="14">
    <location>
        <begin position="716"/>
        <end position="1155"/>
    </location>
</feature>
<evidence type="ECO:0000313" key="18">
    <source>
        <dbReference type="EMBL" id="KAK0468978.1"/>
    </source>
</evidence>
<keyword evidence="11" id="KW-0539">Nucleus</keyword>
<keyword evidence="4 12" id="KW-0548">Nucleotidyltransferase</keyword>
<keyword evidence="9 12" id="KW-0239">DNA-directed DNA polymerase</keyword>
<dbReference type="EMBL" id="JAUEPR010000064">
    <property type="protein sequence ID" value="KAK0468978.1"/>
    <property type="molecule type" value="Genomic_DNA"/>
</dbReference>
<dbReference type="SUPFAM" id="SSF53098">
    <property type="entry name" value="Ribonuclease H-like"/>
    <property type="match status" value="1"/>
</dbReference>
<reference evidence="18" key="1">
    <citation type="submission" date="2023-06" db="EMBL/GenBank/DDBJ databases">
        <authorList>
            <consortium name="Lawrence Berkeley National Laboratory"/>
            <person name="Ahrendt S."/>
            <person name="Sahu N."/>
            <person name="Indic B."/>
            <person name="Wong-Bajracharya J."/>
            <person name="Merenyi Z."/>
            <person name="Ke H.-M."/>
            <person name="Monk M."/>
            <person name="Kocsube S."/>
            <person name="Drula E."/>
            <person name="Lipzen A."/>
            <person name="Balint B."/>
            <person name="Henrissat B."/>
            <person name="Andreopoulos B."/>
            <person name="Martin F.M."/>
            <person name="Harder C.B."/>
            <person name="Rigling D."/>
            <person name="Ford K.L."/>
            <person name="Foster G.D."/>
            <person name="Pangilinan J."/>
            <person name="Papanicolaou A."/>
            <person name="Barry K."/>
            <person name="LaButti K."/>
            <person name="Viragh M."/>
            <person name="Koriabine M."/>
            <person name="Yan M."/>
            <person name="Riley R."/>
            <person name="Champramary S."/>
            <person name="Plett K.L."/>
            <person name="Tsai I.J."/>
            <person name="Slot J."/>
            <person name="Sipos G."/>
            <person name="Plett J."/>
            <person name="Nagy L.G."/>
            <person name="Grigoriev I.V."/>
        </authorList>
    </citation>
    <scope>NUCLEOTIDE SEQUENCE</scope>
    <source>
        <strain evidence="18">ICMP 16352</strain>
    </source>
</reference>
<dbReference type="InterPro" id="IPR015088">
    <property type="entry name" value="Znf_DNA-dir_DNA_pol_B_alpha"/>
</dbReference>
<evidence type="ECO:0000256" key="13">
    <source>
        <dbReference type="SAM" id="MobiDB-lite"/>
    </source>
</evidence>
<evidence type="ECO:0000256" key="11">
    <source>
        <dbReference type="ARBA" id="ARBA00023242"/>
    </source>
</evidence>
<evidence type="ECO:0000256" key="1">
    <source>
        <dbReference type="ARBA" id="ARBA00004123"/>
    </source>
</evidence>
<name>A0AA39NNN6_9AGAR</name>
<dbReference type="Gene3D" id="3.90.1600.10">
    <property type="entry name" value="Palm domain of DNA polymerase"/>
    <property type="match status" value="1"/>
</dbReference>
<accession>A0AA39NNN6</accession>
<dbReference type="Gene3D" id="3.30.70.2820">
    <property type="match status" value="1"/>
</dbReference>
<feature type="compositionally biased region" description="Polar residues" evidence="13">
    <location>
        <begin position="159"/>
        <end position="185"/>
    </location>
</feature>
<dbReference type="InterPro" id="IPR024647">
    <property type="entry name" value="DNA_pol_a_cat_su_N"/>
</dbReference>
<dbReference type="CDD" id="cd05776">
    <property type="entry name" value="DNA_polB_alpha_exo"/>
    <property type="match status" value="1"/>
</dbReference>
<evidence type="ECO:0000259" key="17">
    <source>
        <dbReference type="Pfam" id="PF12254"/>
    </source>
</evidence>
<dbReference type="InterPro" id="IPR006172">
    <property type="entry name" value="DNA-dir_DNA_pol_B"/>
</dbReference>
<feature type="domain" description="Zinc finger DNA-directed DNA polymerase family B alpha" evidence="16">
    <location>
        <begin position="1201"/>
        <end position="1344"/>
    </location>
</feature>
<comment type="subcellular location">
    <subcellularLocation>
        <location evidence="1">Nucleus</location>
    </subcellularLocation>
</comment>
<evidence type="ECO:0000256" key="3">
    <source>
        <dbReference type="ARBA" id="ARBA00022679"/>
    </source>
</evidence>
<evidence type="ECO:0000259" key="16">
    <source>
        <dbReference type="Pfam" id="PF08996"/>
    </source>
</evidence>
<dbReference type="GO" id="GO:0008270">
    <property type="term" value="F:zinc ion binding"/>
    <property type="evidence" value="ECO:0007669"/>
    <property type="project" value="UniProtKB-KW"/>
</dbReference>
<dbReference type="Gene3D" id="1.10.3200.20">
    <property type="entry name" value="DNA Polymerase alpha, zinc finger"/>
    <property type="match status" value="1"/>
</dbReference>
<dbReference type="NCBIfam" id="TIGR00592">
    <property type="entry name" value="pol2"/>
    <property type="match status" value="1"/>
</dbReference>
<evidence type="ECO:0000256" key="12">
    <source>
        <dbReference type="RuleBase" id="RU000442"/>
    </source>
</evidence>
<feature type="region of interest" description="Disordered" evidence="13">
    <location>
        <begin position="57"/>
        <end position="199"/>
    </location>
</feature>
<proteinExistence type="inferred from homology"/>
<keyword evidence="8" id="KW-0862">Zinc</keyword>
<dbReference type="Pfam" id="PF03104">
    <property type="entry name" value="DNA_pol_B_exo1"/>
    <property type="match status" value="1"/>
</dbReference>
<dbReference type="Gene3D" id="3.30.420.10">
    <property type="entry name" value="Ribonuclease H-like superfamily/Ribonuclease H"/>
    <property type="match status" value="1"/>
</dbReference>
<dbReference type="SUPFAM" id="SSF56672">
    <property type="entry name" value="DNA/RNA polymerases"/>
    <property type="match status" value="1"/>
</dbReference>
<dbReference type="GO" id="GO:0003688">
    <property type="term" value="F:DNA replication origin binding"/>
    <property type="evidence" value="ECO:0007669"/>
    <property type="project" value="TreeGrafter"/>
</dbReference>
<dbReference type="InterPro" id="IPR038256">
    <property type="entry name" value="Pol_alpha_znc_sf"/>
</dbReference>
<dbReference type="InterPro" id="IPR006134">
    <property type="entry name" value="DNA-dir_DNA_pol_B_multi_dom"/>
</dbReference>
<keyword evidence="6" id="KW-0479">Metal-binding</keyword>
<dbReference type="InterPro" id="IPR012337">
    <property type="entry name" value="RNaseH-like_sf"/>
</dbReference>
<dbReference type="GO" id="GO:0000166">
    <property type="term" value="F:nucleotide binding"/>
    <property type="evidence" value="ECO:0007669"/>
    <property type="project" value="InterPro"/>
</dbReference>
<keyword evidence="7" id="KW-0863">Zinc-finger</keyword>
<dbReference type="Pfam" id="PF00136">
    <property type="entry name" value="DNA_pol_B"/>
    <property type="match status" value="1"/>
</dbReference>
<keyword evidence="10 12" id="KW-0238">DNA-binding</keyword>
<keyword evidence="3 12" id="KW-0808">Transferase</keyword>
<dbReference type="Pfam" id="PF12254">
    <property type="entry name" value="DNA_pol_alpha_N"/>
    <property type="match status" value="1"/>
</dbReference>
<dbReference type="GO" id="GO:0003887">
    <property type="term" value="F:DNA-directed DNA polymerase activity"/>
    <property type="evidence" value="ECO:0007669"/>
    <property type="project" value="UniProtKB-KW"/>
</dbReference>
<dbReference type="Gene3D" id="6.10.10.100">
    <property type="match status" value="1"/>
</dbReference>
<keyword evidence="19" id="KW-1185">Reference proteome</keyword>
<dbReference type="InterPro" id="IPR045846">
    <property type="entry name" value="POLBc_alpha"/>
</dbReference>
<organism evidence="18 19">
    <name type="scientific">Armillaria novae-zelandiae</name>
    <dbReference type="NCBI Taxonomy" id="153914"/>
    <lineage>
        <taxon>Eukaryota</taxon>
        <taxon>Fungi</taxon>
        <taxon>Dikarya</taxon>
        <taxon>Basidiomycota</taxon>
        <taxon>Agaricomycotina</taxon>
        <taxon>Agaricomycetes</taxon>
        <taxon>Agaricomycetidae</taxon>
        <taxon>Agaricales</taxon>
        <taxon>Marasmiineae</taxon>
        <taxon>Physalacriaceae</taxon>
        <taxon>Armillaria</taxon>
    </lineage>
</organism>
<evidence type="ECO:0000256" key="4">
    <source>
        <dbReference type="ARBA" id="ARBA00022695"/>
    </source>
</evidence>
<evidence type="ECO:0000259" key="14">
    <source>
        <dbReference type="Pfam" id="PF00136"/>
    </source>
</evidence>
<gene>
    <name evidence="18" type="ORF">IW261DRAFT_1517007</name>
</gene>
<protein>
    <recommendedName>
        <fullName evidence="12">DNA polymerase</fullName>
        <ecNumber evidence="12">2.7.7.7</ecNumber>
    </recommendedName>
</protein>
<dbReference type="GO" id="GO:1902975">
    <property type="term" value="P:mitotic DNA replication initiation"/>
    <property type="evidence" value="ECO:0007669"/>
    <property type="project" value="InterPro"/>
</dbReference>
<dbReference type="Gene3D" id="2.40.50.730">
    <property type="match status" value="1"/>
</dbReference>
<feature type="domain" description="DNA-directed DNA polymerase family B exonuclease" evidence="15">
    <location>
        <begin position="444"/>
        <end position="665"/>
    </location>
</feature>
<sequence length="1349" mass="152857">MSSRAKKSKLEALAELKHARAGRARKLKEEDVQIYDEVSEDQYNKIVKGHLQRDDFVVDDGVDGYMDNGMDDWAEEEAYDSDEDMQRDKRAKKKSSKPDTKKPRARPRPPSPTPIAPTISAYRPKVSKDDEDSFMASLLGDIDAEPIPVVPKSQKRKTSPSYDYDNNSSPIPYCNRTSYTDTSSDGPMDSPFPDTPSDNLILSPKKKVKTGVVGMTLATQHLSRINIKLDPDFDVPDDFDFDMDTFDQMDDDLDDDLKPVKEEPVIAPLPKKEEADALPSWLSVYNSLAVAKADTLGPLDSSSSSASSSKITALEPDSSLRFFWLDYLEHEGKLYFVGKMKDKTTGLWMSCCVMVEGVECNLFVLPRDKRVETDEVPSLLDVYRDFDVIRKKVSIKSFKGKFVKRKYVFGETDVPREERQWMKVVYGFDQPQLPNTLNSPNISKIFGTNTTAFELLVLKRKIMEPKIDNQGVTVSDPKDFNPFSDSDPSALKDTPPLTVMSLSVQTIVNHTENMKEIVCVTARIWHNMAIDDPKPPEQLSCTVQTFVHPLDCFPPNFEIRAKANGKGHILSAKNERMLLSMALHKADPNVIIGHKFLGSSLDVLLHCMKGLKVDHWSRLGRFRRSKWPSMGKQGSNIKFLSGRMLCDLASDSAKSMIASTTWSLTETCKTHLKSDRQDIDPNDTASYLDSTISGPERLMTFVQHCELDTHYHMAIASKTLNGGRAKRNEYILLHEFHRLKYICPDKSWAKKSKPEKKSENEDADGDEKSTKSKRDKYKGGLVFEPKCGLWDKFILVMDFNSLYPSIIQKYNINFTTVDSIDNEHENEEEHILEPPGSLVMQGVLPRLIATIVNRWRQAKSLMKDKTATPAQLLQLKLTANSMYGCLGFEYLRVYPRPLAALTMFKGREILTHMKELAESMQLDVVYSDTDSVFLNSNVTELSEALKIAAEFKKAVNDRYKLLEIDLDGIFQRLLLLQKKKYAAIKVEDGDGARTSTEVKGLDMKCREYCALLKNISQYVLEHILSGESTEIVVEQIHEYLTTVGKNVNEGKVKLDDFIVFKRLGKNPEKYPKVHGLPHVQVAMKMKARGGSARAGDVIPYIFCLAEGEESAKTGQADRARHPDELRKAGSDLKIDYQYYLSQQILPPIERLCDPIEGTDRTCLAECLGNSFSEERAFASLDSRISDIEQFKDATPFISLIVHPHGTACLSPSCQKHIPSGSLQLQLEAQISWINDTTCHIRTRMMGVYGRRCLKQECRGTVAFEYSDAQLYDQLRYFSPFSTESAIKAGRERALKVCNIHQTWCRQVYHLLQRRFADLLKTLSSVVEKYLDQCGHRWVEMGMLFSMMKI</sequence>
<comment type="similarity">
    <text evidence="2 12">Belongs to the DNA polymerase type-B family.</text>
</comment>
<keyword evidence="5 12" id="KW-0235">DNA replication</keyword>
<dbReference type="PANTHER" id="PTHR45861:SF1">
    <property type="entry name" value="DNA POLYMERASE ALPHA CATALYTIC SUBUNIT"/>
    <property type="match status" value="1"/>
</dbReference>
<feature type="compositionally biased region" description="Basic and acidic residues" evidence="13">
    <location>
        <begin position="755"/>
        <end position="772"/>
    </location>
</feature>
<dbReference type="InterPro" id="IPR017964">
    <property type="entry name" value="DNA-dir_DNA_pol_B_CS"/>
</dbReference>
<dbReference type="Gene3D" id="1.10.132.60">
    <property type="entry name" value="DNA polymerase family B, C-terminal domain"/>
    <property type="match status" value="1"/>
</dbReference>
<dbReference type="GO" id="GO:0003682">
    <property type="term" value="F:chromatin binding"/>
    <property type="evidence" value="ECO:0007669"/>
    <property type="project" value="TreeGrafter"/>
</dbReference>
<evidence type="ECO:0000256" key="5">
    <source>
        <dbReference type="ARBA" id="ARBA00022705"/>
    </source>
</evidence>
<dbReference type="EC" id="2.7.7.7" evidence="12"/>
<dbReference type="GO" id="GO:0006272">
    <property type="term" value="P:leading strand elongation"/>
    <property type="evidence" value="ECO:0007669"/>
    <property type="project" value="TreeGrafter"/>
</dbReference>
<feature type="domain" description="DNA polymerase alpha catalytic subunit N-terminal" evidence="17">
    <location>
        <begin position="13"/>
        <end position="73"/>
    </location>
</feature>
<dbReference type="InterPro" id="IPR023211">
    <property type="entry name" value="DNA_pol_palm_dom_sf"/>
</dbReference>
<dbReference type="PROSITE" id="PS00116">
    <property type="entry name" value="DNA_POLYMERASE_B"/>
    <property type="match status" value="1"/>
</dbReference>
<comment type="catalytic activity">
    <reaction evidence="12">
        <text>DNA(n) + a 2'-deoxyribonucleoside 5'-triphosphate = DNA(n+1) + diphosphate</text>
        <dbReference type="Rhea" id="RHEA:22508"/>
        <dbReference type="Rhea" id="RHEA-COMP:17339"/>
        <dbReference type="Rhea" id="RHEA-COMP:17340"/>
        <dbReference type="ChEBI" id="CHEBI:33019"/>
        <dbReference type="ChEBI" id="CHEBI:61560"/>
        <dbReference type="ChEBI" id="CHEBI:173112"/>
        <dbReference type="EC" id="2.7.7.7"/>
    </reaction>
</comment>
<evidence type="ECO:0000256" key="8">
    <source>
        <dbReference type="ARBA" id="ARBA00022833"/>
    </source>
</evidence>
<dbReference type="FunFam" id="1.10.132.60:FF:000004">
    <property type="entry name" value="DNA polymerase"/>
    <property type="match status" value="1"/>
</dbReference>
<evidence type="ECO:0000256" key="9">
    <source>
        <dbReference type="ARBA" id="ARBA00022932"/>
    </source>
</evidence>
<feature type="region of interest" description="Disordered" evidence="13">
    <location>
        <begin position="752"/>
        <end position="774"/>
    </location>
</feature>
<evidence type="ECO:0000256" key="7">
    <source>
        <dbReference type="ARBA" id="ARBA00022771"/>
    </source>
</evidence>
<dbReference type="CDD" id="cd05532">
    <property type="entry name" value="POLBc_alpha"/>
    <property type="match status" value="1"/>
</dbReference>
<dbReference type="PRINTS" id="PR00106">
    <property type="entry name" value="DNAPOLB"/>
</dbReference>
<dbReference type="InterPro" id="IPR043502">
    <property type="entry name" value="DNA/RNA_pol_sf"/>
</dbReference>
<evidence type="ECO:0000256" key="10">
    <source>
        <dbReference type="ARBA" id="ARBA00023125"/>
    </source>
</evidence>